<dbReference type="EMBL" id="GL385396">
    <property type="protein sequence ID" value="EJT77736.1"/>
    <property type="molecule type" value="Genomic_DNA"/>
</dbReference>
<dbReference type="Proteomes" id="UP000006039">
    <property type="component" value="Unassembled WGS sequence"/>
</dbReference>
<evidence type="ECO:0000259" key="10">
    <source>
        <dbReference type="PROSITE" id="PS51194"/>
    </source>
</evidence>
<evidence type="ECO:0000313" key="12">
    <source>
        <dbReference type="EnsemblFungi" id="EJT77736"/>
    </source>
</evidence>
<feature type="compositionally biased region" description="Basic and acidic residues" evidence="8">
    <location>
        <begin position="657"/>
        <end position="720"/>
    </location>
</feature>
<dbReference type="EnsemblFungi" id="EJT77736">
    <property type="protein sequence ID" value="EJT77736"/>
    <property type="gene ID" value="GGTG_02841"/>
</dbReference>
<reference evidence="11" key="2">
    <citation type="submission" date="2010-07" db="EMBL/GenBank/DDBJ databases">
        <authorList>
            <consortium name="The Broad Institute Genome Sequencing Platform"/>
            <consortium name="Broad Institute Genome Sequencing Center for Infectious Disease"/>
            <person name="Ma L.-J."/>
            <person name="Dead R."/>
            <person name="Young S."/>
            <person name="Zeng Q."/>
            <person name="Koehrsen M."/>
            <person name="Alvarado L."/>
            <person name="Berlin A."/>
            <person name="Chapman S.B."/>
            <person name="Chen Z."/>
            <person name="Freedman E."/>
            <person name="Gellesch M."/>
            <person name="Goldberg J."/>
            <person name="Griggs A."/>
            <person name="Gujja S."/>
            <person name="Heilman E.R."/>
            <person name="Heiman D."/>
            <person name="Hepburn T."/>
            <person name="Howarth C."/>
            <person name="Jen D."/>
            <person name="Larson L."/>
            <person name="Mehta T."/>
            <person name="Neiman D."/>
            <person name="Pearson M."/>
            <person name="Roberts A."/>
            <person name="Saif S."/>
            <person name="Shea T."/>
            <person name="Shenoy N."/>
            <person name="Sisk P."/>
            <person name="Stolte C."/>
            <person name="Sykes S."/>
            <person name="Walk T."/>
            <person name="White J."/>
            <person name="Yandava C."/>
            <person name="Haas B."/>
            <person name="Nusbaum C."/>
            <person name="Birren B."/>
        </authorList>
    </citation>
    <scope>NUCLEOTIDE SEQUENCE</scope>
    <source>
        <strain evidence="11">R3-111a-1</strain>
    </source>
</reference>
<dbReference type="GO" id="GO:0005524">
    <property type="term" value="F:ATP binding"/>
    <property type="evidence" value="ECO:0007669"/>
    <property type="project" value="UniProtKB-UniRule"/>
</dbReference>
<dbReference type="FunCoup" id="J3NNI5">
    <property type="interactions" value="176"/>
</dbReference>
<dbReference type="PANTHER" id="PTHR24031">
    <property type="entry name" value="RNA HELICASE"/>
    <property type="match status" value="1"/>
</dbReference>
<keyword evidence="3 6" id="KW-0347">Helicase</keyword>
<dbReference type="InterPro" id="IPR027417">
    <property type="entry name" value="P-loop_NTPase"/>
</dbReference>
<dbReference type="GO" id="GO:0003723">
    <property type="term" value="F:RNA binding"/>
    <property type="evidence" value="ECO:0007669"/>
    <property type="project" value="UniProtKB-UniRule"/>
</dbReference>
<dbReference type="EC" id="3.6.4.13" evidence="7"/>
<evidence type="ECO:0000313" key="13">
    <source>
        <dbReference type="Proteomes" id="UP000006039"/>
    </source>
</evidence>
<keyword evidence="5 7" id="KW-0694">RNA-binding</keyword>
<keyword evidence="1 6" id="KW-0547">Nucleotide-binding</keyword>
<name>J3NNI5_GAET3</name>
<dbReference type="InterPro" id="IPR014001">
    <property type="entry name" value="Helicase_ATP-bd"/>
</dbReference>
<evidence type="ECO:0000256" key="1">
    <source>
        <dbReference type="ARBA" id="ARBA00022741"/>
    </source>
</evidence>
<dbReference type="STRING" id="644352.J3NNI5"/>
<dbReference type="Pfam" id="PF00271">
    <property type="entry name" value="Helicase_C"/>
    <property type="match status" value="1"/>
</dbReference>
<dbReference type="PROSITE" id="PS51192">
    <property type="entry name" value="HELICASE_ATP_BIND_1"/>
    <property type="match status" value="1"/>
</dbReference>
<evidence type="ECO:0000256" key="5">
    <source>
        <dbReference type="ARBA" id="ARBA00022884"/>
    </source>
</evidence>
<reference evidence="12" key="4">
    <citation type="journal article" date="2015" name="G3 (Bethesda)">
        <title>Genome sequences of three phytopathogenic species of the Magnaporthaceae family of fungi.</title>
        <authorList>
            <person name="Okagaki L.H."/>
            <person name="Nunes C.C."/>
            <person name="Sailsbery J."/>
            <person name="Clay B."/>
            <person name="Brown D."/>
            <person name="John T."/>
            <person name="Oh Y."/>
            <person name="Young N."/>
            <person name="Fitzgerald M."/>
            <person name="Haas B.J."/>
            <person name="Zeng Q."/>
            <person name="Young S."/>
            <person name="Adiconis X."/>
            <person name="Fan L."/>
            <person name="Levin J.Z."/>
            <person name="Mitchell T.K."/>
            <person name="Okubara P.A."/>
            <person name="Farman M.L."/>
            <person name="Kohn L.M."/>
            <person name="Birren B."/>
            <person name="Ma L.-J."/>
            <person name="Dean R.A."/>
        </authorList>
    </citation>
    <scope>NUCLEOTIDE SEQUENCE</scope>
    <source>
        <strain evidence="12">R3-111a-1</strain>
    </source>
</reference>
<keyword evidence="4 6" id="KW-0067">ATP-binding</keyword>
<dbReference type="InterPro" id="IPR011545">
    <property type="entry name" value="DEAD/DEAH_box_helicase_dom"/>
</dbReference>
<reference evidence="13" key="1">
    <citation type="submission" date="2010-07" db="EMBL/GenBank/DDBJ databases">
        <title>The genome sequence of Gaeumannomyces graminis var. tritici strain R3-111a-1.</title>
        <authorList>
            <consortium name="The Broad Institute Genome Sequencing Platform"/>
            <person name="Ma L.-J."/>
            <person name="Dead R."/>
            <person name="Young S."/>
            <person name="Zeng Q."/>
            <person name="Koehrsen M."/>
            <person name="Alvarado L."/>
            <person name="Berlin A."/>
            <person name="Chapman S.B."/>
            <person name="Chen Z."/>
            <person name="Freedman E."/>
            <person name="Gellesch M."/>
            <person name="Goldberg J."/>
            <person name="Griggs A."/>
            <person name="Gujja S."/>
            <person name="Heilman E.R."/>
            <person name="Heiman D."/>
            <person name="Hepburn T."/>
            <person name="Howarth C."/>
            <person name="Jen D."/>
            <person name="Larson L."/>
            <person name="Mehta T."/>
            <person name="Neiman D."/>
            <person name="Pearson M."/>
            <person name="Roberts A."/>
            <person name="Saif S."/>
            <person name="Shea T."/>
            <person name="Shenoy N."/>
            <person name="Sisk P."/>
            <person name="Stolte C."/>
            <person name="Sykes S."/>
            <person name="Walk T."/>
            <person name="White J."/>
            <person name="Yandava C."/>
            <person name="Haas B."/>
            <person name="Nusbaum C."/>
            <person name="Birren B."/>
        </authorList>
    </citation>
    <scope>NUCLEOTIDE SEQUENCE [LARGE SCALE GENOMIC DNA]</scope>
    <source>
        <strain evidence="13">R3-111a-1</strain>
    </source>
</reference>
<dbReference type="VEuPathDB" id="FungiDB:GGTG_02841"/>
<feature type="domain" description="Helicase C-terminal" evidence="10">
    <location>
        <begin position="349"/>
        <end position="514"/>
    </location>
</feature>
<evidence type="ECO:0000313" key="11">
    <source>
        <dbReference type="EMBL" id="EJT77736.1"/>
    </source>
</evidence>
<evidence type="ECO:0000256" key="7">
    <source>
        <dbReference type="RuleBase" id="RU365068"/>
    </source>
</evidence>
<dbReference type="SMART" id="SM00487">
    <property type="entry name" value="DEXDc"/>
    <property type="match status" value="1"/>
</dbReference>
<evidence type="ECO:0000256" key="4">
    <source>
        <dbReference type="ARBA" id="ARBA00022840"/>
    </source>
</evidence>
<keyword evidence="2 6" id="KW-0378">Hydrolase</keyword>
<comment type="domain">
    <text evidence="7">The Q motif is unique to and characteristic of the DEAD box family of RNA helicases and controls ATP binding and hydrolysis.</text>
</comment>
<evidence type="ECO:0000256" key="8">
    <source>
        <dbReference type="SAM" id="MobiDB-lite"/>
    </source>
</evidence>
<evidence type="ECO:0000256" key="2">
    <source>
        <dbReference type="ARBA" id="ARBA00022801"/>
    </source>
</evidence>
<dbReference type="eggNOG" id="KOG0342">
    <property type="taxonomic scope" value="Eukaryota"/>
</dbReference>
<keyword evidence="13" id="KW-1185">Reference proteome</keyword>
<comment type="catalytic activity">
    <reaction evidence="7">
        <text>ATP + H2O = ADP + phosphate + H(+)</text>
        <dbReference type="Rhea" id="RHEA:13065"/>
        <dbReference type="ChEBI" id="CHEBI:15377"/>
        <dbReference type="ChEBI" id="CHEBI:15378"/>
        <dbReference type="ChEBI" id="CHEBI:30616"/>
        <dbReference type="ChEBI" id="CHEBI:43474"/>
        <dbReference type="ChEBI" id="CHEBI:456216"/>
        <dbReference type="EC" id="3.6.4.13"/>
    </reaction>
</comment>
<comment type="function">
    <text evidence="7">RNA helicase.</text>
</comment>
<gene>
    <name evidence="12" type="primary">20343299</name>
    <name evidence="11" type="ORF">GGTG_02841</name>
</gene>
<feature type="region of interest" description="Disordered" evidence="8">
    <location>
        <begin position="617"/>
        <end position="727"/>
    </location>
</feature>
<evidence type="ECO:0000256" key="6">
    <source>
        <dbReference type="RuleBase" id="RU000492"/>
    </source>
</evidence>
<feature type="compositionally biased region" description="Basic and acidic residues" evidence="8">
    <location>
        <begin position="637"/>
        <end position="650"/>
    </location>
</feature>
<dbReference type="InterPro" id="IPR001650">
    <property type="entry name" value="Helicase_C-like"/>
</dbReference>
<comment type="similarity">
    <text evidence="6">Belongs to the DEAD box helicase family.</text>
</comment>
<dbReference type="CDD" id="cd18787">
    <property type="entry name" value="SF2_C_DEAD"/>
    <property type="match status" value="1"/>
</dbReference>
<dbReference type="OrthoDB" id="193716at2759"/>
<dbReference type="Gene3D" id="3.40.50.300">
    <property type="entry name" value="P-loop containing nucleotide triphosphate hydrolases"/>
    <property type="match status" value="2"/>
</dbReference>
<proteinExistence type="inferred from homology"/>
<evidence type="ECO:0000256" key="3">
    <source>
        <dbReference type="ARBA" id="ARBA00022806"/>
    </source>
</evidence>
<dbReference type="AlphaFoldDB" id="J3NNI5"/>
<dbReference type="SUPFAM" id="SSF52540">
    <property type="entry name" value="P-loop containing nucleoside triphosphate hydrolases"/>
    <property type="match status" value="1"/>
</dbReference>
<protein>
    <recommendedName>
        <fullName evidence="7">ATP-dependent RNA helicase</fullName>
        <ecNumber evidence="7">3.6.4.13</ecNumber>
    </recommendedName>
</protein>
<feature type="domain" description="Helicase ATP-binding" evidence="9">
    <location>
        <begin position="116"/>
        <end position="313"/>
    </location>
</feature>
<dbReference type="SMART" id="SM00490">
    <property type="entry name" value="HELICc"/>
    <property type="match status" value="1"/>
</dbReference>
<organism evidence="11">
    <name type="scientific">Gaeumannomyces tritici (strain R3-111a-1)</name>
    <name type="common">Wheat and barley take-all root rot fungus</name>
    <name type="synonym">Gaeumannomyces graminis var. tritici</name>
    <dbReference type="NCBI Taxonomy" id="644352"/>
    <lineage>
        <taxon>Eukaryota</taxon>
        <taxon>Fungi</taxon>
        <taxon>Dikarya</taxon>
        <taxon>Ascomycota</taxon>
        <taxon>Pezizomycotina</taxon>
        <taxon>Sordariomycetes</taxon>
        <taxon>Sordariomycetidae</taxon>
        <taxon>Magnaporthales</taxon>
        <taxon>Magnaporthaceae</taxon>
        <taxon>Gaeumannomyces</taxon>
    </lineage>
</organism>
<dbReference type="InterPro" id="IPR000629">
    <property type="entry name" value="RNA-helicase_DEAD-box_CS"/>
</dbReference>
<sequence>MFMTSLARQVRLARLSASLPGSAVSVAAAGAKQIQPTFAASALLRPTRLPSSLLSRAWRAYSSAAEARNEEPGSSAPGQITQFADLSKVGVHENLVKAIVQDMGYQNMTEVQSVTLGPALEGKDMVAQAKTGTGKTLAFLTPVLSRILSQDPDLASRQYRTQRGSNSLGSRIDIRAIVISPTRELAEQIAKEAEKLCANTGLKVALAVGGTRKRQSLQEMHRFGCNILVGTPGRLNDLLMDSSSGVVAPKISALILDEADRMLDVGFEKELRSIVETLPDRERQPRQTLLFSATIPDNVVNLARWYVDRKNFKFVQTVKEDEAPTHEKVPQFIVPVKRYENMLPAVIDLVTKQVEACQQDPLKDPFKAIIFFPFTTLTHMSARIMSQIGRDLPQIPEVYYIHSKLDQNQRTRAAENFRRAKSAILVSSDVTARGMDFPNVTHVIQYGLPPQREQYIHRLGRTGRADKAGEGWILVPEFAMNDARRMLGGFPIQRRADIESALLDKAPETLEDASPSYRAVAKQLRRIPENMLEETYMIHFGQAEKHLLPVLVQQLNEWTKNAWGWEEPPVLSPSLADRKGLARIPGVNIGTKRRSPSRNTEDELDFADYHHFGSNYGGDSGGSGGSGGFGSGSGGGFDRRGGGGGFDRRGGGGGGGFDRRAGGGGGFDRRGGGGGGFDRRGGGGGGFDRRGGGGGFDRRGGGGGGFDRRGGGGGFDRRGGGDSLGSF</sequence>
<dbReference type="GeneID" id="20343299"/>
<dbReference type="GO" id="GO:0003724">
    <property type="term" value="F:RNA helicase activity"/>
    <property type="evidence" value="ECO:0007669"/>
    <property type="project" value="UniProtKB-EC"/>
</dbReference>
<accession>J3NNI5</accession>
<dbReference type="Pfam" id="PF00270">
    <property type="entry name" value="DEAD"/>
    <property type="match status" value="1"/>
</dbReference>
<feature type="compositionally biased region" description="Gly residues" evidence="8">
    <location>
        <begin position="617"/>
        <end position="636"/>
    </location>
</feature>
<dbReference type="GO" id="GO:0016787">
    <property type="term" value="F:hydrolase activity"/>
    <property type="evidence" value="ECO:0007669"/>
    <property type="project" value="UniProtKB-KW"/>
</dbReference>
<reference evidence="11" key="3">
    <citation type="submission" date="2010-09" db="EMBL/GenBank/DDBJ databases">
        <title>Annotation of Gaeumannomyces graminis var. tritici R3-111a-1.</title>
        <authorList>
            <consortium name="The Broad Institute Genome Sequencing Platform"/>
            <person name="Ma L.-J."/>
            <person name="Dead R."/>
            <person name="Young S.K."/>
            <person name="Zeng Q."/>
            <person name="Gargeya S."/>
            <person name="Fitzgerald M."/>
            <person name="Haas B."/>
            <person name="Abouelleil A."/>
            <person name="Alvarado L."/>
            <person name="Arachchi H.M."/>
            <person name="Berlin A."/>
            <person name="Brown A."/>
            <person name="Chapman S.B."/>
            <person name="Chen Z."/>
            <person name="Dunbar C."/>
            <person name="Freedman E."/>
            <person name="Gearin G."/>
            <person name="Gellesch M."/>
            <person name="Goldberg J."/>
            <person name="Griggs A."/>
            <person name="Gujja S."/>
            <person name="Heiman D."/>
            <person name="Howarth C."/>
            <person name="Larson L."/>
            <person name="Lui A."/>
            <person name="MacDonald P.J.P."/>
            <person name="Mehta T."/>
            <person name="Montmayeur A."/>
            <person name="Murphy C."/>
            <person name="Neiman D."/>
            <person name="Pearson M."/>
            <person name="Priest M."/>
            <person name="Roberts A."/>
            <person name="Saif S."/>
            <person name="Shea T."/>
            <person name="Shenoy N."/>
            <person name="Sisk P."/>
            <person name="Stolte C."/>
            <person name="Sykes S."/>
            <person name="Yandava C."/>
            <person name="Wortman J."/>
            <person name="Nusbaum C."/>
            <person name="Birren B."/>
        </authorList>
    </citation>
    <scope>NUCLEOTIDE SEQUENCE</scope>
    <source>
        <strain evidence="11">R3-111a-1</strain>
    </source>
</reference>
<dbReference type="PROSITE" id="PS00039">
    <property type="entry name" value="DEAD_ATP_HELICASE"/>
    <property type="match status" value="1"/>
</dbReference>
<dbReference type="PROSITE" id="PS51194">
    <property type="entry name" value="HELICASE_CTER"/>
    <property type="match status" value="1"/>
</dbReference>
<dbReference type="RefSeq" id="XP_009218881.1">
    <property type="nucleotide sequence ID" value="XM_009220617.1"/>
</dbReference>
<dbReference type="HOGENOM" id="CLU_003041_26_6_1"/>
<evidence type="ECO:0000259" key="9">
    <source>
        <dbReference type="PROSITE" id="PS51192"/>
    </source>
</evidence>
<reference evidence="12" key="5">
    <citation type="submission" date="2018-04" db="UniProtKB">
        <authorList>
            <consortium name="EnsemblFungi"/>
        </authorList>
    </citation>
    <scope>IDENTIFICATION</scope>
    <source>
        <strain evidence="12">R3-111a-1</strain>
    </source>
</reference>